<evidence type="ECO:0000256" key="4">
    <source>
        <dbReference type="ARBA" id="ARBA00002713"/>
    </source>
</evidence>
<evidence type="ECO:0000313" key="12">
    <source>
        <dbReference type="Proteomes" id="UP001139486"/>
    </source>
</evidence>
<dbReference type="PANTHER" id="PTHR30387">
    <property type="entry name" value="MANNONATE DEHYDRATASE"/>
    <property type="match status" value="1"/>
</dbReference>
<dbReference type="EMBL" id="JAMLDY010000001">
    <property type="protein sequence ID" value="MCP3733472.1"/>
    <property type="molecule type" value="Genomic_DNA"/>
</dbReference>
<comment type="function">
    <text evidence="4">Catalyzes the dehydration of D-mannonate.</text>
</comment>
<accession>A0A9X2HNI6</accession>
<keyword evidence="8" id="KW-0408">Iron</keyword>
<dbReference type="PANTHER" id="PTHR30387:SF2">
    <property type="entry name" value="MANNONATE DEHYDRATASE"/>
    <property type="match status" value="1"/>
</dbReference>
<dbReference type="Pfam" id="PF03786">
    <property type="entry name" value="UxuA"/>
    <property type="match status" value="1"/>
</dbReference>
<evidence type="ECO:0000256" key="3">
    <source>
        <dbReference type="ARBA" id="ARBA00001954"/>
    </source>
</evidence>
<keyword evidence="9" id="KW-0464">Manganese</keyword>
<dbReference type="GO" id="GO:0008927">
    <property type="term" value="F:mannonate dehydratase activity"/>
    <property type="evidence" value="ECO:0007669"/>
    <property type="project" value="UniProtKB-EC"/>
</dbReference>
<comment type="catalytic activity">
    <reaction evidence="1">
        <text>D-mannonate = 2-dehydro-3-deoxy-D-gluconate + H2O</text>
        <dbReference type="Rhea" id="RHEA:20097"/>
        <dbReference type="ChEBI" id="CHEBI:15377"/>
        <dbReference type="ChEBI" id="CHEBI:17767"/>
        <dbReference type="ChEBI" id="CHEBI:57990"/>
        <dbReference type="EC" id="4.2.1.8"/>
    </reaction>
</comment>
<evidence type="ECO:0000313" key="11">
    <source>
        <dbReference type="EMBL" id="MCP3733472.1"/>
    </source>
</evidence>
<evidence type="ECO:0000256" key="2">
    <source>
        <dbReference type="ARBA" id="ARBA00001936"/>
    </source>
</evidence>
<sequence length="114" mass="12469">MRQFGPADPVTLAAIRQTGAAEVVAALHEIPNGAVWPRDAIAARHAMIADAGLDWTVVESLPVDDEIKRRGPAWDARIAAWRESLTHLAACGIRVVTYNFMPLLDWTRTEAAAR</sequence>
<gene>
    <name evidence="11" type="ORF">M9979_01045</name>
</gene>
<dbReference type="InterPro" id="IPR004628">
    <property type="entry name" value="Man_deHydtase"/>
</dbReference>
<evidence type="ECO:0000256" key="6">
    <source>
        <dbReference type="ARBA" id="ARBA00007389"/>
    </source>
</evidence>
<keyword evidence="10 11" id="KW-0456">Lyase</keyword>
<dbReference type="GO" id="GO:0042840">
    <property type="term" value="P:D-glucuronate catabolic process"/>
    <property type="evidence" value="ECO:0007669"/>
    <property type="project" value="TreeGrafter"/>
</dbReference>
<comment type="similarity">
    <text evidence="6">Belongs to the mannonate dehydratase family.</text>
</comment>
<organism evidence="11 12">
    <name type="scientific">Sphingomonas liriopis</name>
    <dbReference type="NCBI Taxonomy" id="2949094"/>
    <lineage>
        <taxon>Bacteria</taxon>
        <taxon>Pseudomonadati</taxon>
        <taxon>Pseudomonadota</taxon>
        <taxon>Alphaproteobacteria</taxon>
        <taxon>Sphingomonadales</taxon>
        <taxon>Sphingomonadaceae</taxon>
        <taxon>Sphingomonas</taxon>
    </lineage>
</organism>
<dbReference type="SUPFAM" id="SSF51658">
    <property type="entry name" value="Xylose isomerase-like"/>
    <property type="match status" value="1"/>
</dbReference>
<comment type="pathway">
    <text evidence="5">Carbohydrate metabolism; pentose and glucuronate interconversion.</text>
</comment>
<dbReference type="Proteomes" id="UP001139486">
    <property type="component" value="Unassembled WGS sequence"/>
</dbReference>
<dbReference type="AlphaFoldDB" id="A0A9X2HNI6"/>
<keyword evidence="12" id="KW-1185">Reference proteome</keyword>
<evidence type="ECO:0000256" key="7">
    <source>
        <dbReference type="ARBA" id="ARBA00012927"/>
    </source>
</evidence>
<dbReference type="GO" id="GO:0008198">
    <property type="term" value="F:ferrous iron binding"/>
    <property type="evidence" value="ECO:0007669"/>
    <property type="project" value="TreeGrafter"/>
</dbReference>
<protein>
    <recommendedName>
        <fullName evidence="7">mannonate dehydratase</fullName>
        <ecNumber evidence="7">4.2.1.8</ecNumber>
    </recommendedName>
</protein>
<evidence type="ECO:0000256" key="5">
    <source>
        <dbReference type="ARBA" id="ARBA00004892"/>
    </source>
</evidence>
<proteinExistence type="inferred from homology"/>
<evidence type="ECO:0000256" key="9">
    <source>
        <dbReference type="ARBA" id="ARBA00023211"/>
    </source>
</evidence>
<evidence type="ECO:0000256" key="10">
    <source>
        <dbReference type="ARBA" id="ARBA00023239"/>
    </source>
</evidence>
<dbReference type="RefSeq" id="WP_254287463.1">
    <property type="nucleotide sequence ID" value="NZ_JAMLDY010000001.1"/>
</dbReference>
<dbReference type="Gene3D" id="3.20.20.150">
    <property type="entry name" value="Divalent-metal-dependent TIM barrel enzymes"/>
    <property type="match status" value="1"/>
</dbReference>
<comment type="cofactor">
    <cofactor evidence="2">
        <name>Mn(2+)</name>
        <dbReference type="ChEBI" id="CHEBI:29035"/>
    </cofactor>
</comment>
<name>A0A9X2HNI6_9SPHN</name>
<evidence type="ECO:0000256" key="8">
    <source>
        <dbReference type="ARBA" id="ARBA00023004"/>
    </source>
</evidence>
<dbReference type="EC" id="4.2.1.8" evidence="7"/>
<dbReference type="GO" id="GO:0030145">
    <property type="term" value="F:manganese ion binding"/>
    <property type="evidence" value="ECO:0007669"/>
    <property type="project" value="TreeGrafter"/>
</dbReference>
<comment type="cofactor">
    <cofactor evidence="3">
        <name>Fe(2+)</name>
        <dbReference type="ChEBI" id="CHEBI:29033"/>
    </cofactor>
</comment>
<dbReference type="InterPro" id="IPR036237">
    <property type="entry name" value="Xyl_isomerase-like_sf"/>
</dbReference>
<reference evidence="11" key="1">
    <citation type="submission" date="2022-05" db="EMBL/GenBank/DDBJ databases">
        <title>Sphingomonas sp. strain RP10 Genome sequencing and assembly.</title>
        <authorList>
            <person name="Kim I."/>
        </authorList>
    </citation>
    <scope>NUCLEOTIDE SEQUENCE</scope>
    <source>
        <strain evidence="11">RP10</strain>
    </source>
</reference>
<comment type="caution">
    <text evidence="11">The sequence shown here is derived from an EMBL/GenBank/DDBJ whole genome shotgun (WGS) entry which is preliminary data.</text>
</comment>
<evidence type="ECO:0000256" key="1">
    <source>
        <dbReference type="ARBA" id="ARBA00001794"/>
    </source>
</evidence>